<evidence type="ECO:0000313" key="2">
    <source>
        <dbReference type="Proteomes" id="UP001732700"/>
    </source>
</evidence>
<sequence length="327" mass="35151">MESVVDGNGRGSRLVMTELSHIKELVNQLDVHLGGCPELCKHLAAQIFAVTERSIGMIRSGNIDGLKRSAGSAGLDSPPFSATPSPLSGVSDMPFKANKRKRMVKGKCQVRVSSAGGGAVDDGFSWRKYGQKEILGSPNPRGYYRCTYRKTQGCAATKQVQRADEDPTLFDVTYHGTHTCVHHKTAAATNVQPATPNPDARSLLQSLSSSLTVNTEGLTSGPQQSTPFSFSSPAVSSLTPQGHYPSSSPSTPENCFGQGVTVSPSRLELSPATSESSYNPMNQFEAEWRAESELQTMVSALVAASSMPEHDGFEWLEPNFDVSIYFV</sequence>
<keyword evidence="2" id="KW-1185">Reference proteome</keyword>
<proteinExistence type="predicted"/>
<reference evidence="1" key="1">
    <citation type="submission" date="2021-05" db="EMBL/GenBank/DDBJ databases">
        <authorList>
            <person name="Scholz U."/>
            <person name="Mascher M."/>
            <person name="Fiebig A."/>
        </authorList>
    </citation>
    <scope>NUCLEOTIDE SEQUENCE [LARGE SCALE GENOMIC DNA]</scope>
</reference>
<accession>A0ACD5XX80</accession>
<reference evidence="1" key="2">
    <citation type="submission" date="2025-09" db="UniProtKB">
        <authorList>
            <consortium name="EnsemblPlants"/>
        </authorList>
    </citation>
    <scope>IDENTIFICATION</scope>
</reference>
<organism evidence="1 2">
    <name type="scientific">Avena sativa</name>
    <name type="common">Oat</name>
    <dbReference type="NCBI Taxonomy" id="4498"/>
    <lineage>
        <taxon>Eukaryota</taxon>
        <taxon>Viridiplantae</taxon>
        <taxon>Streptophyta</taxon>
        <taxon>Embryophyta</taxon>
        <taxon>Tracheophyta</taxon>
        <taxon>Spermatophyta</taxon>
        <taxon>Magnoliopsida</taxon>
        <taxon>Liliopsida</taxon>
        <taxon>Poales</taxon>
        <taxon>Poaceae</taxon>
        <taxon>BOP clade</taxon>
        <taxon>Pooideae</taxon>
        <taxon>Poodae</taxon>
        <taxon>Poeae</taxon>
        <taxon>Poeae Chloroplast Group 1 (Aveneae type)</taxon>
        <taxon>Aveninae</taxon>
        <taxon>Avena</taxon>
    </lineage>
</organism>
<evidence type="ECO:0000313" key="1">
    <source>
        <dbReference type="EnsemblPlants" id="AVESA.00010b.r2.5CG0893750.1.CDS"/>
    </source>
</evidence>
<dbReference type="Proteomes" id="UP001732700">
    <property type="component" value="Chromosome 5C"/>
</dbReference>
<protein>
    <submittedName>
        <fullName evidence="1">Uncharacterized protein</fullName>
    </submittedName>
</protein>
<name>A0ACD5XX80_AVESA</name>
<dbReference type="EnsemblPlants" id="AVESA.00010b.r2.5CG0893750.1">
    <property type="protein sequence ID" value="AVESA.00010b.r2.5CG0893750.1.CDS"/>
    <property type="gene ID" value="AVESA.00010b.r2.5CG0893750"/>
</dbReference>